<sequence>MLAFSKAEQWDNKTTKRYKRTSFRKFVCNKYVYNSEKSIAKQFGISIRTYSISPVIRPLAVIFSYPVFLVGNFLYWYKNINRSLAVLIATASVFILYNILRYRTDLNSMLEDKVNLIFLIPIIINLLTSAENRRNNQKQD</sequence>
<protein>
    <submittedName>
        <fullName evidence="2">Uncharacterized protein</fullName>
    </submittedName>
</protein>
<gene>
    <name evidence="2" type="ORF">SDC9_123768</name>
</gene>
<keyword evidence="1" id="KW-0812">Transmembrane</keyword>
<feature type="transmembrane region" description="Helical" evidence="1">
    <location>
        <begin position="55"/>
        <end position="77"/>
    </location>
</feature>
<keyword evidence="1" id="KW-1133">Transmembrane helix</keyword>
<accession>A0A645CIJ0</accession>
<proteinExistence type="predicted"/>
<evidence type="ECO:0000256" key="1">
    <source>
        <dbReference type="SAM" id="Phobius"/>
    </source>
</evidence>
<reference evidence="2" key="1">
    <citation type="submission" date="2019-08" db="EMBL/GenBank/DDBJ databases">
        <authorList>
            <person name="Kucharzyk K."/>
            <person name="Murdoch R.W."/>
            <person name="Higgins S."/>
            <person name="Loffler F."/>
        </authorList>
    </citation>
    <scope>NUCLEOTIDE SEQUENCE</scope>
</reference>
<keyword evidence="1" id="KW-0472">Membrane</keyword>
<name>A0A645CIJ0_9ZZZZ</name>
<feature type="transmembrane region" description="Helical" evidence="1">
    <location>
        <begin position="84"/>
        <end position="102"/>
    </location>
</feature>
<dbReference type="AlphaFoldDB" id="A0A645CIJ0"/>
<organism evidence="2">
    <name type="scientific">bioreactor metagenome</name>
    <dbReference type="NCBI Taxonomy" id="1076179"/>
    <lineage>
        <taxon>unclassified sequences</taxon>
        <taxon>metagenomes</taxon>
        <taxon>ecological metagenomes</taxon>
    </lineage>
</organism>
<evidence type="ECO:0000313" key="2">
    <source>
        <dbReference type="EMBL" id="MPM76769.1"/>
    </source>
</evidence>
<comment type="caution">
    <text evidence="2">The sequence shown here is derived from an EMBL/GenBank/DDBJ whole genome shotgun (WGS) entry which is preliminary data.</text>
</comment>
<feature type="transmembrane region" description="Helical" evidence="1">
    <location>
        <begin position="114"/>
        <end position="130"/>
    </location>
</feature>
<dbReference type="EMBL" id="VSSQ01027491">
    <property type="protein sequence ID" value="MPM76769.1"/>
    <property type="molecule type" value="Genomic_DNA"/>
</dbReference>